<name>A0A1E3NW43_WICAA</name>
<evidence type="ECO:0000313" key="2">
    <source>
        <dbReference type="Proteomes" id="UP000094112"/>
    </source>
</evidence>
<dbReference type="Proteomes" id="UP000094112">
    <property type="component" value="Unassembled WGS sequence"/>
</dbReference>
<protein>
    <submittedName>
        <fullName evidence="1">Uncharacterized protein</fullName>
    </submittedName>
</protein>
<proteinExistence type="predicted"/>
<organism evidence="1 2">
    <name type="scientific">Wickerhamomyces anomalus (strain ATCC 58044 / CBS 1984 / NCYC 433 / NRRL Y-366-8)</name>
    <name type="common">Yeast</name>
    <name type="synonym">Hansenula anomala</name>
    <dbReference type="NCBI Taxonomy" id="683960"/>
    <lineage>
        <taxon>Eukaryota</taxon>
        <taxon>Fungi</taxon>
        <taxon>Dikarya</taxon>
        <taxon>Ascomycota</taxon>
        <taxon>Saccharomycotina</taxon>
        <taxon>Saccharomycetes</taxon>
        <taxon>Phaffomycetales</taxon>
        <taxon>Wickerhamomycetaceae</taxon>
        <taxon>Wickerhamomyces</taxon>
    </lineage>
</organism>
<dbReference type="RefSeq" id="XP_019036636.1">
    <property type="nucleotide sequence ID" value="XM_019183800.1"/>
</dbReference>
<dbReference type="AlphaFoldDB" id="A0A1E3NW43"/>
<dbReference type="GeneID" id="30201046"/>
<gene>
    <name evidence="1" type="ORF">WICANDRAFT_64777</name>
</gene>
<dbReference type="EMBL" id="KV454213">
    <property type="protein sequence ID" value="ODQ57429.1"/>
    <property type="molecule type" value="Genomic_DNA"/>
</dbReference>
<dbReference type="OrthoDB" id="10547871at2759"/>
<evidence type="ECO:0000313" key="1">
    <source>
        <dbReference type="EMBL" id="ODQ57429.1"/>
    </source>
</evidence>
<reference evidence="1 2" key="1">
    <citation type="journal article" date="2016" name="Proc. Natl. Acad. Sci. U.S.A.">
        <title>Comparative genomics of biotechnologically important yeasts.</title>
        <authorList>
            <person name="Riley R."/>
            <person name="Haridas S."/>
            <person name="Wolfe K.H."/>
            <person name="Lopes M.R."/>
            <person name="Hittinger C.T."/>
            <person name="Goeker M."/>
            <person name="Salamov A.A."/>
            <person name="Wisecaver J.H."/>
            <person name="Long T.M."/>
            <person name="Calvey C.H."/>
            <person name="Aerts A.L."/>
            <person name="Barry K.W."/>
            <person name="Choi C."/>
            <person name="Clum A."/>
            <person name="Coughlan A.Y."/>
            <person name="Deshpande S."/>
            <person name="Douglass A.P."/>
            <person name="Hanson S.J."/>
            <person name="Klenk H.-P."/>
            <person name="LaButti K.M."/>
            <person name="Lapidus A."/>
            <person name="Lindquist E.A."/>
            <person name="Lipzen A.M."/>
            <person name="Meier-Kolthoff J.P."/>
            <person name="Ohm R.A."/>
            <person name="Otillar R.P."/>
            <person name="Pangilinan J.L."/>
            <person name="Peng Y."/>
            <person name="Rokas A."/>
            <person name="Rosa C.A."/>
            <person name="Scheuner C."/>
            <person name="Sibirny A.A."/>
            <person name="Slot J.C."/>
            <person name="Stielow J.B."/>
            <person name="Sun H."/>
            <person name="Kurtzman C.P."/>
            <person name="Blackwell M."/>
            <person name="Grigoriev I.V."/>
            <person name="Jeffries T.W."/>
        </authorList>
    </citation>
    <scope>NUCLEOTIDE SEQUENCE [LARGE SCALE GENOMIC DNA]</scope>
    <source>
        <strain evidence="2">ATCC 58044 / CBS 1984 / NCYC 433 / NRRL Y-366-8</strain>
    </source>
</reference>
<accession>A0A1E3NW43</accession>
<sequence length="516" mass="60314">MIVPTGPSKSIKINIFDKLPRESTVFIASQLNQTDKYNLLRSSGYLYTTLLPTLYEKVVVISTSTSINVREIGNGRREFHYPNDKSIVSDKRAIKKFFKTINKTVYNHDGKIRISTLMNLFHCYYSLIPEGFKTFNDDSDKYYTLDDLEDTFFDCFHEAFDFEKTEIPISEFFCLNVFKCLVKLTYCKDICVPSMVYSKLIYNLDHYDYIRDRKVERGVDQTFKNYYKKFLKGELFLDFFRISNGLKLSLSNLTNIRVSFADPFLARSILGSCDSSKLKKLTLDHMCCGHDCESDHLKTLTHDQLNRKFLLIDEFFKLSHIKCIFNRLQDLELVFHNGYNRAVFRKFLFGICHFIVTPNKKFSIIGGKLKLKSLVIRETTSNFTKIREYNHKISDHVSQIHRREVQKSCTLLLFLDLVSISNYFTIFDLIDFTKIEKVDILTKYFPKGTELDAFLDKYFKSFYKNLIVNMKNPLAPNMVTIGIEQYDKSVMVAKAVIHDDESEKDENKVAVVEVEN</sequence>
<keyword evidence="2" id="KW-1185">Reference proteome</keyword>